<dbReference type="InterPro" id="IPR019494">
    <property type="entry name" value="FIST_C"/>
</dbReference>
<name>A0A2T0RDR4_9ACTN</name>
<accession>A0A2T0RDR4</accession>
<dbReference type="Pfam" id="PF08495">
    <property type="entry name" value="FIST"/>
    <property type="match status" value="1"/>
</dbReference>
<evidence type="ECO:0000313" key="3">
    <source>
        <dbReference type="EMBL" id="PRY19326.1"/>
    </source>
</evidence>
<reference evidence="3 4" key="1">
    <citation type="submission" date="2018-03" db="EMBL/GenBank/DDBJ databases">
        <title>Genomic Encyclopedia of Archaeal and Bacterial Type Strains, Phase II (KMG-II): from individual species to whole genera.</title>
        <authorList>
            <person name="Goeker M."/>
        </authorList>
    </citation>
    <scope>NUCLEOTIDE SEQUENCE [LARGE SCALE GENOMIC DNA]</scope>
    <source>
        <strain evidence="3 4">DSM 45348</strain>
    </source>
</reference>
<dbReference type="RefSeq" id="WP_158277915.1">
    <property type="nucleotide sequence ID" value="NZ_PVZG01000035.1"/>
</dbReference>
<dbReference type="InterPro" id="IPR013702">
    <property type="entry name" value="FIST_domain_N"/>
</dbReference>
<evidence type="ECO:0008006" key="5">
    <source>
        <dbReference type="Google" id="ProtNLM"/>
    </source>
</evidence>
<evidence type="ECO:0000259" key="1">
    <source>
        <dbReference type="SMART" id="SM00897"/>
    </source>
</evidence>
<keyword evidence="4" id="KW-1185">Reference proteome</keyword>
<feature type="domain" description="FIST" evidence="1">
    <location>
        <begin position="36"/>
        <end position="229"/>
    </location>
</feature>
<dbReference type="SMART" id="SM01204">
    <property type="entry name" value="FIST_C"/>
    <property type="match status" value="1"/>
</dbReference>
<dbReference type="EMBL" id="PVZG01000035">
    <property type="protein sequence ID" value="PRY19326.1"/>
    <property type="molecule type" value="Genomic_DNA"/>
</dbReference>
<feature type="domain" description="FIST C-domain" evidence="2">
    <location>
        <begin position="230"/>
        <end position="372"/>
    </location>
</feature>
<organism evidence="3 4">
    <name type="scientific">Pseudosporangium ferrugineum</name>
    <dbReference type="NCBI Taxonomy" id="439699"/>
    <lineage>
        <taxon>Bacteria</taxon>
        <taxon>Bacillati</taxon>
        <taxon>Actinomycetota</taxon>
        <taxon>Actinomycetes</taxon>
        <taxon>Micromonosporales</taxon>
        <taxon>Micromonosporaceae</taxon>
        <taxon>Pseudosporangium</taxon>
    </lineage>
</organism>
<evidence type="ECO:0000313" key="4">
    <source>
        <dbReference type="Proteomes" id="UP000239209"/>
    </source>
</evidence>
<dbReference type="AlphaFoldDB" id="A0A2T0RDR4"/>
<dbReference type="Proteomes" id="UP000239209">
    <property type="component" value="Unassembled WGS sequence"/>
</dbReference>
<dbReference type="SMART" id="SM00897">
    <property type="entry name" value="FIST"/>
    <property type="match status" value="1"/>
</dbReference>
<dbReference type="PANTHER" id="PTHR40252:SF2">
    <property type="entry name" value="BLR0328 PROTEIN"/>
    <property type="match status" value="1"/>
</dbReference>
<dbReference type="OrthoDB" id="5151042at2"/>
<gene>
    <name evidence="3" type="ORF">CLV70_13530</name>
</gene>
<protein>
    <recommendedName>
        <fullName evidence="5">Small ligand-binding sensory domain FIST</fullName>
    </recommendedName>
</protein>
<dbReference type="Pfam" id="PF10442">
    <property type="entry name" value="FIST_C"/>
    <property type="match status" value="1"/>
</dbReference>
<sequence length="389" mass="39833">MTQSDSRWMGVGTSADPNAEEAGLLAAAAAVGDRGDGRLIVVFGNPRHDLAAVLRGVGKIAGGVPVVGCSTAGEFTGAGAGDDGVVVAALGGPGLDVETRLVGGLNERPREVGAEAAECATALPDGGRTAMLMFMDGRAEQQGEVLRGAYDTLGASMPLIGGCAGSDARTGSAFVLHRGEAVADALVTVAMRTEGHFGIGVGNGYGVVGDPILVTRSGRGRIDELDDRPALDTYLDRLNAPAEAYRDPRAFARFALDHPLSIRRRSGREVRLVSGADLATRSLLCPANVPEGGTVWLSDATPEDLLDAAGFARTQAVEALPGPALGLLAFNCMGRRQVLDAGPGLADEVRRLAGPDGTPLAGFYSAGEIARTRGIDGLHNYAVAVLAVD</sequence>
<comment type="caution">
    <text evidence="3">The sequence shown here is derived from an EMBL/GenBank/DDBJ whole genome shotgun (WGS) entry which is preliminary data.</text>
</comment>
<dbReference type="PANTHER" id="PTHR40252">
    <property type="entry name" value="BLR0328 PROTEIN"/>
    <property type="match status" value="1"/>
</dbReference>
<evidence type="ECO:0000259" key="2">
    <source>
        <dbReference type="SMART" id="SM01204"/>
    </source>
</evidence>
<proteinExistence type="predicted"/>